<dbReference type="InterPro" id="IPR002036">
    <property type="entry name" value="YbeY"/>
</dbReference>
<dbReference type="EMBL" id="MFKW01000022">
    <property type="protein sequence ID" value="OGG51581.1"/>
    <property type="molecule type" value="Genomic_DNA"/>
</dbReference>
<proteinExistence type="inferred from homology"/>
<dbReference type="Gene3D" id="3.40.390.30">
    <property type="entry name" value="Metalloproteases ('zincins'), catalytic domain"/>
    <property type="match status" value="1"/>
</dbReference>
<organism evidence="8 9">
    <name type="scientific">Candidatus Kaiserbacteria bacterium RIFCSPHIGHO2_01_FULL_54_36b</name>
    <dbReference type="NCBI Taxonomy" id="1798483"/>
    <lineage>
        <taxon>Bacteria</taxon>
        <taxon>Candidatus Kaiseribacteriota</taxon>
    </lineage>
</organism>
<name>A0A1F6CRE8_9BACT</name>
<keyword evidence="7" id="KW-0963">Cytoplasm</keyword>
<keyword evidence="4 7" id="KW-0255">Endonuclease</keyword>
<keyword evidence="7" id="KW-0690">Ribosome biogenesis</keyword>
<protein>
    <recommendedName>
        <fullName evidence="7">Endoribonuclease YbeY</fullName>
        <ecNumber evidence="7">3.1.-.-</ecNumber>
    </recommendedName>
</protein>
<dbReference type="GO" id="GO:0004521">
    <property type="term" value="F:RNA endonuclease activity"/>
    <property type="evidence" value="ECO:0007669"/>
    <property type="project" value="UniProtKB-UniRule"/>
</dbReference>
<dbReference type="NCBIfam" id="TIGR00043">
    <property type="entry name" value="rRNA maturation RNase YbeY"/>
    <property type="match status" value="1"/>
</dbReference>
<evidence type="ECO:0000256" key="5">
    <source>
        <dbReference type="ARBA" id="ARBA00022801"/>
    </source>
</evidence>
<evidence type="ECO:0000313" key="8">
    <source>
        <dbReference type="EMBL" id="OGG51581.1"/>
    </source>
</evidence>
<evidence type="ECO:0000256" key="6">
    <source>
        <dbReference type="ARBA" id="ARBA00022833"/>
    </source>
</evidence>
<dbReference type="PANTHER" id="PTHR46986">
    <property type="entry name" value="ENDORIBONUCLEASE YBEY, CHLOROPLASTIC"/>
    <property type="match status" value="1"/>
</dbReference>
<evidence type="ECO:0000256" key="1">
    <source>
        <dbReference type="ARBA" id="ARBA00010875"/>
    </source>
</evidence>
<feature type="binding site" evidence="7">
    <location>
        <position position="104"/>
    </location>
    <ligand>
        <name>Zn(2+)</name>
        <dbReference type="ChEBI" id="CHEBI:29105"/>
        <note>catalytic</note>
    </ligand>
</feature>
<reference evidence="8 9" key="1">
    <citation type="journal article" date="2016" name="Nat. Commun.">
        <title>Thousands of microbial genomes shed light on interconnected biogeochemical processes in an aquifer system.</title>
        <authorList>
            <person name="Anantharaman K."/>
            <person name="Brown C.T."/>
            <person name="Hug L.A."/>
            <person name="Sharon I."/>
            <person name="Castelle C.J."/>
            <person name="Probst A.J."/>
            <person name="Thomas B.C."/>
            <person name="Singh A."/>
            <person name="Wilkins M.J."/>
            <person name="Karaoz U."/>
            <person name="Brodie E.L."/>
            <person name="Williams K.H."/>
            <person name="Hubbard S.S."/>
            <person name="Banfield J.F."/>
        </authorList>
    </citation>
    <scope>NUCLEOTIDE SEQUENCE [LARGE SCALE GENOMIC DNA]</scope>
</reference>
<feature type="binding site" evidence="7">
    <location>
        <position position="110"/>
    </location>
    <ligand>
        <name>Zn(2+)</name>
        <dbReference type="ChEBI" id="CHEBI:29105"/>
        <note>catalytic</note>
    </ligand>
</feature>
<keyword evidence="7" id="KW-0698">rRNA processing</keyword>
<dbReference type="GO" id="GO:0006364">
    <property type="term" value="P:rRNA processing"/>
    <property type="evidence" value="ECO:0007669"/>
    <property type="project" value="UniProtKB-UniRule"/>
</dbReference>
<evidence type="ECO:0000313" key="9">
    <source>
        <dbReference type="Proteomes" id="UP000176445"/>
    </source>
</evidence>
<dbReference type="SUPFAM" id="SSF55486">
    <property type="entry name" value="Metalloproteases ('zincins'), catalytic domain"/>
    <property type="match status" value="1"/>
</dbReference>
<dbReference type="PANTHER" id="PTHR46986:SF1">
    <property type="entry name" value="ENDORIBONUCLEASE YBEY, CHLOROPLASTIC"/>
    <property type="match status" value="1"/>
</dbReference>
<comment type="caution">
    <text evidence="8">The sequence shown here is derived from an EMBL/GenBank/DDBJ whole genome shotgun (WGS) entry which is preliminary data.</text>
</comment>
<keyword evidence="3 7" id="KW-0479">Metal-binding</keyword>
<dbReference type="HAMAP" id="MF_00009">
    <property type="entry name" value="Endoribonucl_YbeY"/>
    <property type="match status" value="1"/>
</dbReference>
<dbReference type="InterPro" id="IPR023091">
    <property type="entry name" value="MetalPrtase_cat_dom_sf_prd"/>
</dbReference>
<dbReference type="GO" id="GO:0005737">
    <property type="term" value="C:cytoplasm"/>
    <property type="evidence" value="ECO:0007669"/>
    <property type="project" value="UniProtKB-SubCell"/>
</dbReference>
<gene>
    <name evidence="7" type="primary">ybeY</name>
    <name evidence="8" type="ORF">A2704_06670</name>
</gene>
<evidence type="ECO:0000256" key="4">
    <source>
        <dbReference type="ARBA" id="ARBA00022759"/>
    </source>
</evidence>
<feature type="binding site" evidence="7">
    <location>
        <position position="100"/>
    </location>
    <ligand>
        <name>Zn(2+)</name>
        <dbReference type="ChEBI" id="CHEBI:29105"/>
        <note>catalytic</note>
    </ligand>
</feature>
<dbReference type="GO" id="GO:0008270">
    <property type="term" value="F:zinc ion binding"/>
    <property type="evidence" value="ECO:0007669"/>
    <property type="project" value="UniProtKB-UniRule"/>
</dbReference>
<accession>A0A1F6CRE8</accession>
<comment type="cofactor">
    <cofactor evidence="7">
        <name>Zn(2+)</name>
        <dbReference type="ChEBI" id="CHEBI:29105"/>
    </cofactor>
    <text evidence="7">Binds 1 zinc ion.</text>
</comment>
<comment type="function">
    <text evidence="7">Single strand-specific metallo-endoribonuclease involved in late-stage 70S ribosome quality control and in maturation of the 3' terminus of the 16S rRNA.</text>
</comment>
<evidence type="ECO:0000256" key="2">
    <source>
        <dbReference type="ARBA" id="ARBA00022722"/>
    </source>
</evidence>
<keyword evidence="6 7" id="KW-0862">Zinc</keyword>
<dbReference type="Proteomes" id="UP000176445">
    <property type="component" value="Unassembled WGS sequence"/>
</dbReference>
<dbReference type="Pfam" id="PF02130">
    <property type="entry name" value="YbeY"/>
    <property type="match status" value="1"/>
</dbReference>
<evidence type="ECO:0000256" key="7">
    <source>
        <dbReference type="HAMAP-Rule" id="MF_00009"/>
    </source>
</evidence>
<keyword evidence="5 7" id="KW-0378">Hydrolase</keyword>
<comment type="similarity">
    <text evidence="1 7">Belongs to the endoribonuclease YbeY family.</text>
</comment>
<dbReference type="EC" id="3.1.-.-" evidence="7"/>
<dbReference type="AlphaFoldDB" id="A0A1F6CRE8"/>
<dbReference type="GO" id="GO:0004222">
    <property type="term" value="F:metalloendopeptidase activity"/>
    <property type="evidence" value="ECO:0007669"/>
    <property type="project" value="InterPro"/>
</dbReference>
<evidence type="ECO:0000256" key="3">
    <source>
        <dbReference type="ARBA" id="ARBA00022723"/>
    </source>
</evidence>
<comment type="subcellular location">
    <subcellularLocation>
        <location evidence="7">Cytoplasm</location>
    </subcellularLocation>
</comment>
<keyword evidence="2 7" id="KW-0540">Nuclease</keyword>
<sequence>MSSTVSIKKTLRGPIPKIPFERMARAVLGRRFELSLVVCGDDLAQRINREHRKKDYKPNVLSFPLSKTEGEIFLNVREAAREARRLKVSLRDRLALLFVHGCFHLKGLSHGRIMEGQEQRILRAFHFSCNGQYTQE</sequence>